<dbReference type="GO" id="GO:0003735">
    <property type="term" value="F:structural constituent of ribosome"/>
    <property type="evidence" value="ECO:0007669"/>
    <property type="project" value="InterPro"/>
</dbReference>
<sequence length="110" mass="12625">MQTYDVVMVVRPDTDEKQNEVKLKDLLTKSGFSVGDFSSWGKRKLAYPIKKQTEGFYFAAVISADTKSDSPRDLLSRFKLDESLLRSLIVKKELERVRKPGKVVKLEEVK</sequence>
<evidence type="ECO:0000256" key="1">
    <source>
        <dbReference type="ARBA" id="ARBA00009512"/>
    </source>
</evidence>
<keyword evidence="3" id="KW-0699">rRNA-binding</keyword>
<dbReference type="Proteomes" id="UP000034543">
    <property type="component" value="Unassembled WGS sequence"/>
</dbReference>
<evidence type="ECO:0000256" key="2">
    <source>
        <dbReference type="ARBA" id="ARBA00035294"/>
    </source>
</evidence>
<dbReference type="Gene3D" id="3.30.70.60">
    <property type="match status" value="1"/>
</dbReference>
<dbReference type="CDD" id="cd00473">
    <property type="entry name" value="bS6"/>
    <property type="match status" value="1"/>
</dbReference>
<dbReference type="InterPro" id="IPR000529">
    <property type="entry name" value="Ribosomal_bS6"/>
</dbReference>
<dbReference type="GO" id="GO:0005737">
    <property type="term" value="C:cytoplasm"/>
    <property type="evidence" value="ECO:0007669"/>
    <property type="project" value="UniProtKB-ARBA"/>
</dbReference>
<dbReference type="SUPFAM" id="SSF54995">
    <property type="entry name" value="Ribosomal protein S6"/>
    <property type="match status" value="1"/>
</dbReference>
<organism evidence="4 5">
    <name type="scientific">Candidatus Gottesmanbacteria bacterium GW2011_GWA1_43_11</name>
    <dbReference type="NCBI Taxonomy" id="1618436"/>
    <lineage>
        <taxon>Bacteria</taxon>
        <taxon>Candidatus Gottesmaniibacteriota</taxon>
    </lineage>
</organism>
<protein>
    <recommendedName>
        <fullName evidence="2 3">Small ribosomal subunit protein bS6</fullName>
    </recommendedName>
</protein>
<keyword evidence="3" id="KW-0694">RNA-binding</keyword>
<dbReference type="GO" id="GO:0070181">
    <property type="term" value="F:small ribosomal subunit rRNA binding"/>
    <property type="evidence" value="ECO:0007669"/>
    <property type="project" value="TreeGrafter"/>
</dbReference>
<proteinExistence type="inferred from homology"/>
<dbReference type="InterPro" id="IPR014717">
    <property type="entry name" value="Transl_elong_EF1B/ribsomal_bS6"/>
</dbReference>
<reference evidence="4 5" key="1">
    <citation type="journal article" date="2015" name="Nature">
        <title>rRNA introns, odd ribosomes, and small enigmatic genomes across a large radiation of phyla.</title>
        <authorList>
            <person name="Brown C.T."/>
            <person name="Hug L.A."/>
            <person name="Thomas B.C."/>
            <person name="Sharon I."/>
            <person name="Castelle C.J."/>
            <person name="Singh A."/>
            <person name="Wilkins M.J."/>
            <person name="Williams K.H."/>
            <person name="Banfield J.F."/>
        </authorList>
    </citation>
    <scope>NUCLEOTIDE SEQUENCE [LARGE SCALE GENOMIC DNA]</scope>
</reference>
<dbReference type="EMBL" id="LCFB01000008">
    <property type="protein sequence ID" value="KKS85355.1"/>
    <property type="molecule type" value="Genomic_DNA"/>
</dbReference>
<dbReference type="GO" id="GO:0006412">
    <property type="term" value="P:translation"/>
    <property type="evidence" value="ECO:0007669"/>
    <property type="project" value="UniProtKB-UniRule"/>
</dbReference>
<comment type="caution">
    <text evidence="4">The sequence shown here is derived from an EMBL/GenBank/DDBJ whole genome shotgun (WGS) entry which is preliminary data.</text>
</comment>
<name>A0A0G1CHS5_9BACT</name>
<evidence type="ECO:0000256" key="3">
    <source>
        <dbReference type="HAMAP-Rule" id="MF_00360"/>
    </source>
</evidence>
<dbReference type="HAMAP" id="MF_00360">
    <property type="entry name" value="Ribosomal_bS6"/>
    <property type="match status" value="1"/>
</dbReference>
<dbReference type="PANTHER" id="PTHR21011:SF1">
    <property type="entry name" value="SMALL RIBOSOMAL SUBUNIT PROTEIN BS6M"/>
    <property type="match status" value="1"/>
</dbReference>
<dbReference type="AlphaFoldDB" id="A0A0G1CHS5"/>
<keyword evidence="3 4" id="KW-0689">Ribosomal protein</keyword>
<dbReference type="InterPro" id="IPR035980">
    <property type="entry name" value="Ribosomal_bS6_sf"/>
</dbReference>
<gene>
    <name evidence="3" type="primary">rpsF</name>
    <name evidence="4" type="ORF">UV59_C0008G0048</name>
</gene>
<evidence type="ECO:0000313" key="5">
    <source>
        <dbReference type="Proteomes" id="UP000034543"/>
    </source>
</evidence>
<keyword evidence="3" id="KW-0687">Ribonucleoprotein</keyword>
<dbReference type="GO" id="GO:1990904">
    <property type="term" value="C:ribonucleoprotein complex"/>
    <property type="evidence" value="ECO:0007669"/>
    <property type="project" value="UniProtKB-KW"/>
</dbReference>
<comment type="similarity">
    <text evidence="1 3">Belongs to the bacterial ribosomal protein bS6 family.</text>
</comment>
<dbReference type="GO" id="GO:0005840">
    <property type="term" value="C:ribosome"/>
    <property type="evidence" value="ECO:0007669"/>
    <property type="project" value="UniProtKB-KW"/>
</dbReference>
<dbReference type="PANTHER" id="PTHR21011">
    <property type="entry name" value="MITOCHONDRIAL 28S RIBOSOMAL PROTEIN S6"/>
    <property type="match status" value="1"/>
</dbReference>
<dbReference type="Pfam" id="PF01250">
    <property type="entry name" value="Ribosomal_S6"/>
    <property type="match status" value="1"/>
</dbReference>
<accession>A0A0G1CHS5</accession>
<comment type="function">
    <text evidence="3">Binds together with bS18 to 16S ribosomal RNA.</text>
</comment>
<evidence type="ECO:0000313" key="4">
    <source>
        <dbReference type="EMBL" id="KKS85355.1"/>
    </source>
</evidence>
<dbReference type="NCBIfam" id="TIGR00166">
    <property type="entry name" value="S6"/>
    <property type="match status" value="1"/>
</dbReference>
<dbReference type="STRING" id="1618436.UV59_C0008G0048"/>
<dbReference type="PATRIC" id="fig|1618436.3.peg.511"/>
<dbReference type="InterPro" id="IPR020814">
    <property type="entry name" value="Ribosomal_S6_plastid/chlpt"/>
</dbReference>